<name>A0A2I0IZJ1_PUNGR</name>
<reference evidence="2 3" key="1">
    <citation type="submission" date="2017-11" db="EMBL/GenBank/DDBJ databases">
        <title>De-novo sequencing of pomegranate (Punica granatum L.) genome.</title>
        <authorList>
            <person name="Akparov Z."/>
            <person name="Amiraslanov A."/>
            <person name="Hajiyeva S."/>
            <person name="Abbasov M."/>
            <person name="Kaur K."/>
            <person name="Hamwieh A."/>
            <person name="Solovyev V."/>
            <person name="Salamov A."/>
            <person name="Braich B."/>
            <person name="Kosarev P."/>
            <person name="Mahmoud A."/>
            <person name="Hajiyev E."/>
            <person name="Babayeva S."/>
            <person name="Izzatullayeva V."/>
            <person name="Mammadov A."/>
            <person name="Mammadov A."/>
            <person name="Sharifova S."/>
            <person name="Ojaghi J."/>
            <person name="Eynullazada K."/>
            <person name="Bayramov B."/>
            <person name="Abdulazimova A."/>
            <person name="Shahmuradov I."/>
        </authorList>
    </citation>
    <scope>NUCLEOTIDE SEQUENCE [LARGE SCALE GENOMIC DNA]</scope>
    <source>
        <strain evidence="3">cv. AG2017</strain>
        <tissue evidence="2">Leaf</tissue>
    </source>
</reference>
<comment type="caution">
    <text evidence="2">The sequence shown here is derived from an EMBL/GenBank/DDBJ whole genome shotgun (WGS) entry which is preliminary data.</text>
</comment>
<evidence type="ECO:0000256" key="1">
    <source>
        <dbReference type="SAM" id="MobiDB-lite"/>
    </source>
</evidence>
<evidence type="ECO:0000313" key="3">
    <source>
        <dbReference type="Proteomes" id="UP000233551"/>
    </source>
</evidence>
<proteinExistence type="predicted"/>
<sequence length="329" mass="36228">MACYSLKMKKLLPSCREEEKIDGMVVAERYLGTTRVGERSSDDLPEFDLVSRGAFSGHKRLPAGLRGTSTENRDHSDPRAPRDIQGTLRKSRSQVPRPPRANSPRPRVTSQRSPTGQKGHRKRVSRRYRCTPSPNDMPFRSLPSRAITFKGFLIALTLPREEVVTIRGPIHRAQPPFHRYSLTGFSVFIPDFLSLFRVHLGLGTFGSVHGRVDLPLRSPRSPTSHRAVTGASVPTHFPLSCRGCLPLGSSTRSPQPESCDSHGRFPDSFPLATRLEGLDPRGGDRHGRKEALEPLGRASLRRAVSLFGLLGSMTLSSSRIKSSLGAGSP</sequence>
<feature type="region of interest" description="Disordered" evidence="1">
    <location>
        <begin position="58"/>
        <end position="139"/>
    </location>
</feature>
<evidence type="ECO:0000313" key="2">
    <source>
        <dbReference type="EMBL" id="PKI49421.1"/>
    </source>
</evidence>
<dbReference type="EMBL" id="PGOL01002243">
    <property type="protein sequence ID" value="PKI49421.1"/>
    <property type="molecule type" value="Genomic_DNA"/>
</dbReference>
<keyword evidence="3" id="KW-1185">Reference proteome</keyword>
<feature type="compositionally biased region" description="Basic residues" evidence="1">
    <location>
        <begin position="118"/>
        <end position="129"/>
    </location>
</feature>
<protein>
    <submittedName>
        <fullName evidence="2">Uncharacterized protein</fullName>
    </submittedName>
</protein>
<accession>A0A2I0IZJ1</accession>
<organism evidence="2 3">
    <name type="scientific">Punica granatum</name>
    <name type="common">Pomegranate</name>
    <dbReference type="NCBI Taxonomy" id="22663"/>
    <lineage>
        <taxon>Eukaryota</taxon>
        <taxon>Viridiplantae</taxon>
        <taxon>Streptophyta</taxon>
        <taxon>Embryophyta</taxon>
        <taxon>Tracheophyta</taxon>
        <taxon>Spermatophyta</taxon>
        <taxon>Magnoliopsida</taxon>
        <taxon>eudicotyledons</taxon>
        <taxon>Gunneridae</taxon>
        <taxon>Pentapetalae</taxon>
        <taxon>rosids</taxon>
        <taxon>malvids</taxon>
        <taxon>Myrtales</taxon>
        <taxon>Lythraceae</taxon>
        <taxon>Punica</taxon>
    </lineage>
</organism>
<feature type="compositionally biased region" description="Basic and acidic residues" evidence="1">
    <location>
        <begin position="71"/>
        <end position="82"/>
    </location>
</feature>
<dbReference type="Proteomes" id="UP000233551">
    <property type="component" value="Unassembled WGS sequence"/>
</dbReference>
<dbReference type="AlphaFoldDB" id="A0A2I0IZJ1"/>
<gene>
    <name evidence="2" type="ORF">CRG98_030191</name>
</gene>